<keyword evidence="3" id="KW-1185">Reference proteome</keyword>
<dbReference type="PANTHER" id="PTHR39290">
    <property type="entry name" value="C3H1-TYPE DOMAIN-CONTAINING PROTEIN-RELATED"/>
    <property type="match status" value="1"/>
</dbReference>
<dbReference type="EMBL" id="JBGBPQ010000005">
    <property type="protein sequence ID" value="KAL1524042.1"/>
    <property type="molecule type" value="Genomic_DNA"/>
</dbReference>
<name>A0AB34JTA1_PRYPA</name>
<comment type="caution">
    <text evidence="2">The sequence shown here is derived from an EMBL/GenBank/DDBJ whole genome shotgun (WGS) entry which is preliminary data.</text>
</comment>
<evidence type="ECO:0000313" key="2">
    <source>
        <dbReference type="EMBL" id="KAL1524042.1"/>
    </source>
</evidence>
<accession>A0AB34JTA1</accession>
<feature type="compositionally biased region" description="Basic and acidic residues" evidence="1">
    <location>
        <begin position="293"/>
        <end position="303"/>
    </location>
</feature>
<dbReference type="PANTHER" id="PTHR39290:SF6">
    <property type="entry name" value="S-ADENOSYL-L-METHIONINE-DEPENDENT METHYLTRANSFERASES SUPERFAMILY PROTEIN"/>
    <property type="match status" value="1"/>
</dbReference>
<evidence type="ECO:0000313" key="3">
    <source>
        <dbReference type="Proteomes" id="UP001515480"/>
    </source>
</evidence>
<gene>
    <name evidence="2" type="ORF">AB1Y20_018956</name>
</gene>
<dbReference type="Proteomes" id="UP001515480">
    <property type="component" value="Unassembled WGS sequence"/>
</dbReference>
<reference evidence="2 3" key="1">
    <citation type="journal article" date="2024" name="Science">
        <title>Giant polyketide synthase enzymes in the biosynthesis of giant marine polyether toxins.</title>
        <authorList>
            <person name="Fallon T.R."/>
            <person name="Shende V.V."/>
            <person name="Wierzbicki I.H."/>
            <person name="Pendleton A.L."/>
            <person name="Watervoot N.F."/>
            <person name="Auber R.P."/>
            <person name="Gonzalez D.J."/>
            <person name="Wisecaver J.H."/>
            <person name="Moore B.S."/>
        </authorList>
    </citation>
    <scope>NUCLEOTIDE SEQUENCE [LARGE SCALE GENOMIC DNA]</scope>
    <source>
        <strain evidence="2 3">12B1</strain>
    </source>
</reference>
<organism evidence="2 3">
    <name type="scientific">Prymnesium parvum</name>
    <name type="common">Toxic golden alga</name>
    <dbReference type="NCBI Taxonomy" id="97485"/>
    <lineage>
        <taxon>Eukaryota</taxon>
        <taxon>Haptista</taxon>
        <taxon>Haptophyta</taxon>
        <taxon>Prymnesiophyceae</taxon>
        <taxon>Prymnesiales</taxon>
        <taxon>Prymnesiaceae</taxon>
        <taxon>Prymnesium</taxon>
    </lineage>
</organism>
<evidence type="ECO:0000256" key="1">
    <source>
        <dbReference type="SAM" id="MobiDB-lite"/>
    </source>
</evidence>
<protein>
    <submittedName>
        <fullName evidence="2">Uncharacterized protein</fullName>
    </submittedName>
</protein>
<sequence length="567" mass="62418">MGGRPKRPRGGHLMTAAVVEEMVRELRADGHAVDLPSPPLRPAALSRPYYSAAVAAAQAEAVDLQCAADVLAALRLTLALEVQQDDWLVFLHAHLNRSVSLLRAEDAEFALATSKWAAVAEQMCSASRRSDASPLRRLEWLGQLDALHFALWDAGRRQETPLQRHPAGLCVSVCRALLSARPSAAEGLRQLLSSTARMGRAWDVRRAWVRGGSGLPWRRGGCLLLRLMRSRWCEAVMLLHRSPHLDAADQKVRQRILAFLHVGRDLAARHMAFAIPNDAALKALARHALIAQKKPDSRRGEERKRKRGDGGGGLAMRNGGLVELGAHNGYWAALTRKEARLHAEFRPAIVALDISPPSRSWSRKMPVTFGSAEEVSASAASTLLICMPSPGETSLADDALESFHGTFVAYVGEWYSGMTGTRTFHTKLVRDFLLLERIALPSWPRMRPELFIFQRKAQQKTLAGQGARDCGEVLACDMCGRNGFPLWRCPWTRQFRVCGIQCYENSTQTHHAIIAACFCGVRASSRPALAEWDACEWLEAPTPAKLPGEASMKQWLALAAATPQPEA</sequence>
<feature type="region of interest" description="Disordered" evidence="1">
    <location>
        <begin position="292"/>
        <end position="313"/>
    </location>
</feature>
<dbReference type="AlphaFoldDB" id="A0AB34JTA1"/>
<proteinExistence type="predicted"/>